<accession>A0A9W9K5W9</accession>
<evidence type="ECO:0000313" key="1">
    <source>
        <dbReference type="EMBL" id="KAJ5093960.1"/>
    </source>
</evidence>
<dbReference type="EMBL" id="JAPQKH010000006">
    <property type="protein sequence ID" value="KAJ5093960.1"/>
    <property type="molecule type" value="Genomic_DNA"/>
</dbReference>
<evidence type="ECO:0008006" key="3">
    <source>
        <dbReference type="Google" id="ProtNLM"/>
    </source>
</evidence>
<gene>
    <name evidence="1" type="ORF">N7456_009821</name>
</gene>
<dbReference type="Proteomes" id="UP001149165">
    <property type="component" value="Unassembled WGS sequence"/>
</dbReference>
<reference evidence="1" key="2">
    <citation type="journal article" date="2023" name="IMA Fungus">
        <title>Comparative genomic study of the Penicillium genus elucidates a diverse pangenome and 15 lateral gene transfer events.</title>
        <authorList>
            <person name="Petersen C."/>
            <person name="Sorensen T."/>
            <person name="Nielsen M.R."/>
            <person name="Sondergaard T.E."/>
            <person name="Sorensen J.L."/>
            <person name="Fitzpatrick D.A."/>
            <person name="Frisvad J.C."/>
            <person name="Nielsen K.L."/>
        </authorList>
    </citation>
    <scope>NUCLEOTIDE SEQUENCE</scope>
    <source>
        <strain evidence="1">IBT 30069</strain>
    </source>
</reference>
<name>A0A9W9K5W9_9EURO</name>
<reference evidence="1" key="1">
    <citation type="submission" date="2022-11" db="EMBL/GenBank/DDBJ databases">
        <authorList>
            <person name="Petersen C."/>
        </authorList>
    </citation>
    <scope>NUCLEOTIDE SEQUENCE</scope>
    <source>
        <strain evidence="1">IBT 30069</strain>
    </source>
</reference>
<evidence type="ECO:0000313" key="2">
    <source>
        <dbReference type="Proteomes" id="UP001149165"/>
    </source>
</evidence>
<dbReference type="InterPro" id="IPR051678">
    <property type="entry name" value="AGP_Transferase"/>
</dbReference>
<sequence length="439" mass="49025">MEQVIKPRVRPSAKWTSFEGWNYNGMKERLETVIASLNKEALLSHAEAIKGQKLSMSENFSAGQYWACFEMVAEDGSLVIARVRLPRHPNTPASVGEEEENYAIMCEITTMNFVRQKNFPSVVVPNVYAYERSGSQRAAAAGAAYMMLEGFYGNTLQDVAFDICNLPATVQEHIIAQWTMVQAQLATLQYSQIGSIAQITQSGEPIIGKLSTAAEEDLVPPGPFSTASEYFIAIGTAALHKAELEAQNKAPSSGSMQYDILGAFVFLDIVQTTSLFTTPQDHFPLNHMDIGTQNIIVDDEYKFLAIIDWEFAQAAPWQVNHYPMPFPILESEGEIRAAIDDPTHIAHKNVMKQHVARQLYCRKFREAEILLKGEGLVEGTFSGVLESPASIIYALFCRLGDFPLPDINYVREMVRLAFGVDDEGIDRYLCDLQSRMRLN</sequence>
<dbReference type="PANTHER" id="PTHR21310">
    <property type="entry name" value="AMINOGLYCOSIDE PHOSPHOTRANSFERASE-RELATED-RELATED"/>
    <property type="match status" value="1"/>
</dbReference>
<proteinExistence type="predicted"/>
<keyword evidence="2" id="KW-1185">Reference proteome</keyword>
<dbReference type="OrthoDB" id="4350235at2759"/>
<dbReference type="InterPro" id="IPR011009">
    <property type="entry name" value="Kinase-like_dom_sf"/>
</dbReference>
<comment type="caution">
    <text evidence="1">The sequence shown here is derived from an EMBL/GenBank/DDBJ whole genome shotgun (WGS) entry which is preliminary data.</text>
</comment>
<protein>
    <recommendedName>
        <fullName evidence="3">Aminoglycoside phosphotransferase domain-containing protein</fullName>
    </recommendedName>
</protein>
<organism evidence="1 2">
    <name type="scientific">Penicillium angulare</name>
    <dbReference type="NCBI Taxonomy" id="116970"/>
    <lineage>
        <taxon>Eukaryota</taxon>
        <taxon>Fungi</taxon>
        <taxon>Dikarya</taxon>
        <taxon>Ascomycota</taxon>
        <taxon>Pezizomycotina</taxon>
        <taxon>Eurotiomycetes</taxon>
        <taxon>Eurotiomycetidae</taxon>
        <taxon>Eurotiales</taxon>
        <taxon>Aspergillaceae</taxon>
        <taxon>Penicillium</taxon>
    </lineage>
</organism>
<dbReference type="AlphaFoldDB" id="A0A9W9K5W9"/>
<dbReference type="SUPFAM" id="SSF56112">
    <property type="entry name" value="Protein kinase-like (PK-like)"/>
    <property type="match status" value="1"/>
</dbReference>
<dbReference type="PANTHER" id="PTHR21310:SF37">
    <property type="entry name" value="AMINOGLYCOSIDE PHOSPHOTRANSFERASE DOMAIN-CONTAINING PROTEIN"/>
    <property type="match status" value="1"/>
</dbReference>